<reference evidence="15 16" key="1">
    <citation type="submission" date="2016-10" db="EMBL/GenBank/DDBJ databases">
        <authorList>
            <person name="de Groot N.N."/>
        </authorList>
    </citation>
    <scope>NUCLEOTIDE SEQUENCE [LARGE SCALE GENOMIC DNA]</scope>
    <source>
        <strain evidence="15 16">DSM 23581</strain>
    </source>
</reference>
<dbReference type="InterPro" id="IPR035911">
    <property type="entry name" value="MurE/MurF_N"/>
</dbReference>
<dbReference type="Pfam" id="PF02875">
    <property type="entry name" value="Mur_ligase_C"/>
    <property type="match status" value="1"/>
</dbReference>
<evidence type="ECO:0000256" key="7">
    <source>
        <dbReference type="ARBA" id="ARBA00022984"/>
    </source>
</evidence>
<feature type="domain" description="Mur ligase C-terminal" evidence="13">
    <location>
        <begin position="297"/>
        <end position="414"/>
    </location>
</feature>
<evidence type="ECO:0000256" key="8">
    <source>
        <dbReference type="ARBA" id="ARBA00023306"/>
    </source>
</evidence>
<dbReference type="GO" id="GO:0071555">
    <property type="term" value="P:cell wall organization"/>
    <property type="evidence" value="ECO:0007669"/>
    <property type="project" value="UniProtKB-KW"/>
</dbReference>
<name>A0A1H3VF27_9FLAO</name>
<gene>
    <name evidence="10" type="primary">murF</name>
    <name evidence="15" type="ORF">SAMN05421540_10120</name>
</gene>
<evidence type="ECO:0000256" key="9">
    <source>
        <dbReference type="ARBA" id="ARBA00023316"/>
    </source>
</evidence>
<evidence type="ECO:0000256" key="4">
    <source>
        <dbReference type="ARBA" id="ARBA00022741"/>
    </source>
</evidence>
<feature type="domain" description="Mur ligase N-terminal catalytic" evidence="12">
    <location>
        <begin position="14"/>
        <end position="60"/>
    </location>
</feature>
<dbReference type="EMBL" id="FNQF01000001">
    <property type="protein sequence ID" value="SDZ72844.1"/>
    <property type="molecule type" value="Genomic_DNA"/>
</dbReference>
<dbReference type="InterPro" id="IPR051046">
    <property type="entry name" value="MurCDEF_CellWall_CoF430Synth"/>
</dbReference>
<evidence type="ECO:0000256" key="1">
    <source>
        <dbReference type="ARBA" id="ARBA00022490"/>
    </source>
</evidence>
<evidence type="ECO:0000256" key="2">
    <source>
        <dbReference type="ARBA" id="ARBA00022598"/>
    </source>
</evidence>
<dbReference type="GO" id="GO:0005524">
    <property type="term" value="F:ATP binding"/>
    <property type="evidence" value="ECO:0007669"/>
    <property type="project" value="UniProtKB-UniRule"/>
</dbReference>
<dbReference type="InterPro" id="IPR004101">
    <property type="entry name" value="Mur_ligase_C"/>
</dbReference>
<dbReference type="Gene3D" id="3.90.190.20">
    <property type="entry name" value="Mur ligase, C-terminal domain"/>
    <property type="match status" value="1"/>
</dbReference>
<dbReference type="Gene3D" id="3.40.1190.10">
    <property type="entry name" value="Mur-like, catalytic domain"/>
    <property type="match status" value="1"/>
</dbReference>
<dbReference type="GO" id="GO:0051301">
    <property type="term" value="P:cell division"/>
    <property type="evidence" value="ECO:0007669"/>
    <property type="project" value="UniProtKB-KW"/>
</dbReference>
<dbReference type="EC" id="6.3.2.10" evidence="10 11"/>
<comment type="subcellular location">
    <subcellularLocation>
        <location evidence="10 11">Cytoplasm</location>
    </subcellularLocation>
</comment>
<dbReference type="GO" id="GO:0009252">
    <property type="term" value="P:peptidoglycan biosynthetic process"/>
    <property type="evidence" value="ECO:0007669"/>
    <property type="project" value="UniProtKB-UniRule"/>
</dbReference>
<dbReference type="InterPro" id="IPR000713">
    <property type="entry name" value="Mur_ligase_N"/>
</dbReference>
<evidence type="ECO:0000256" key="6">
    <source>
        <dbReference type="ARBA" id="ARBA00022960"/>
    </source>
</evidence>
<dbReference type="GO" id="GO:0005737">
    <property type="term" value="C:cytoplasm"/>
    <property type="evidence" value="ECO:0007669"/>
    <property type="project" value="UniProtKB-SubCell"/>
</dbReference>
<dbReference type="PANTHER" id="PTHR43024">
    <property type="entry name" value="UDP-N-ACETYLMURAMOYL-TRIPEPTIDE--D-ALANYL-D-ALANINE LIGASE"/>
    <property type="match status" value="1"/>
</dbReference>
<keyword evidence="3 10" id="KW-0132">Cell division</keyword>
<organism evidence="15 16">
    <name type="scientific">Psychroflexus halocasei</name>
    <dbReference type="NCBI Taxonomy" id="908615"/>
    <lineage>
        <taxon>Bacteria</taxon>
        <taxon>Pseudomonadati</taxon>
        <taxon>Bacteroidota</taxon>
        <taxon>Flavobacteriia</taxon>
        <taxon>Flavobacteriales</taxon>
        <taxon>Flavobacteriaceae</taxon>
        <taxon>Psychroflexus</taxon>
    </lineage>
</organism>
<dbReference type="NCBIfam" id="TIGR01143">
    <property type="entry name" value="murF"/>
    <property type="match status" value="1"/>
</dbReference>
<keyword evidence="7 10" id="KW-0573">Peptidoglycan synthesis</keyword>
<feature type="binding site" evidence="10">
    <location>
        <begin position="96"/>
        <end position="102"/>
    </location>
    <ligand>
        <name>ATP</name>
        <dbReference type="ChEBI" id="CHEBI:30616"/>
    </ligand>
</feature>
<dbReference type="GO" id="GO:0047480">
    <property type="term" value="F:UDP-N-acetylmuramoyl-tripeptide-D-alanyl-D-alanine ligase activity"/>
    <property type="evidence" value="ECO:0007669"/>
    <property type="project" value="UniProtKB-UniRule"/>
</dbReference>
<dbReference type="SUPFAM" id="SSF53623">
    <property type="entry name" value="MurD-like peptide ligases, catalytic domain"/>
    <property type="match status" value="1"/>
</dbReference>
<evidence type="ECO:0000259" key="13">
    <source>
        <dbReference type="Pfam" id="PF02875"/>
    </source>
</evidence>
<dbReference type="GO" id="GO:0008360">
    <property type="term" value="P:regulation of cell shape"/>
    <property type="evidence" value="ECO:0007669"/>
    <property type="project" value="UniProtKB-KW"/>
</dbReference>
<evidence type="ECO:0000256" key="5">
    <source>
        <dbReference type="ARBA" id="ARBA00022840"/>
    </source>
</evidence>
<dbReference type="STRING" id="908615.SAMN05421540_10120"/>
<dbReference type="InterPro" id="IPR005863">
    <property type="entry name" value="UDP-N-AcMur_synth"/>
</dbReference>
<evidence type="ECO:0000256" key="11">
    <source>
        <dbReference type="RuleBase" id="RU004136"/>
    </source>
</evidence>
<dbReference type="PANTHER" id="PTHR43024:SF1">
    <property type="entry name" value="UDP-N-ACETYLMURAMOYL-TRIPEPTIDE--D-ALANYL-D-ALANINE LIGASE"/>
    <property type="match status" value="1"/>
</dbReference>
<keyword evidence="2 10" id="KW-0436">Ligase</keyword>
<protein>
    <recommendedName>
        <fullName evidence="10 11">UDP-N-acetylmuramoyl-tripeptide--D-alanyl-D-alanine ligase</fullName>
        <ecNumber evidence="10 11">6.3.2.10</ecNumber>
    </recommendedName>
    <alternativeName>
        <fullName evidence="10">D-alanyl-D-alanine-adding enzyme</fullName>
    </alternativeName>
</protein>
<dbReference type="Pfam" id="PF01225">
    <property type="entry name" value="Mur_ligase"/>
    <property type="match status" value="1"/>
</dbReference>
<comment type="function">
    <text evidence="10 11">Involved in cell wall formation. Catalyzes the final step in the synthesis of UDP-N-acetylmuramoyl-pentapeptide, the precursor of murein.</text>
</comment>
<keyword evidence="1 10" id="KW-0963">Cytoplasm</keyword>
<dbReference type="InterPro" id="IPR036615">
    <property type="entry name" value="Mur_ligase_C_dom_sf"/>
</dbReference>
<keyword evidence="6 10" id="KW-0133">Cell shape</keyword>
<dbReference type="SUPFAM" id="SSF53244">
    <property type="entry name" value="MurD-like peptide ligases, peptide-binding domain"/>
    <property type="match status" value="1"/>
</dbReference>
<comment type="pathway">
    <text evidence="10 11">Cell wall biogenesis; peptidoglycan biosynthesis.</text>
</comment>
<dbReference type="Pfam" id="PF08245">
    <property type="entry name" value="Mur_ligase_M"/>
    <property type="match status" value="1"/>
</dbReference>
<evidence type="ECO:0000259" key="14">
    <source>
        <dbReference type="Pfam" id="PF08245"/>
    </source>
</evidence>
<comment type="similarity">
    <text evidence="10">Belongs to the MurCDEF family. MurF subfamily.</text>
</comment>
<dbReference type="InterPro" id="IPR013221">
    <property type="entry name" value="Mur_ligase_cen"/>
</dbReference>
<evidence type="ECO:0000259" key="12">
    <source>
        <dbReference type="Pfam" id="PF01225"/>
    </source>
</evidence>
<keyword evidence="9 10" id="KW-0961">Cell wall biogenesis/degradation</keyword>
<accession>A0A1H3VF27</accession>
<dbReference type="InterPro" id="IPR036565">
    <property type="entry name" value="Mur-like_cat_sf"/>
</dbReference>
<dbReference type="Gene3D" id="3.40.1390.10">
    <property type="entry name" value="MurE/MurF, N-terminal domain"/>
    <property type="match status" value="1"/>
</dbReference>
<dbReference type="Proteomes" id="UP000198820">
    <property type="component" value="Unassembled WGS sequence"/>
</dbReference>
<proteinExistence type="inferred from homology"/>
<comment type="catalytic activity">
    <reaction evidence="10 11">
        <text>D-alanyl-D-alanine + UDP-N-acetyl-alpha-D-muramoyl-L-alanyl-gamma-D-glutamyl-meso-2,6-diaminopimelate + ATP = UDP-N-acetyl-alpha-D-muramoyl-L-alanyl-gamma-D-glutamyl-meso-2,6-diaminopimeloyl-D-alanyl-D-alanine + ADP + phosphate + H(+)</text>
        <dbReference type="Rhea" id="RHEA:28374"/>
        <dbReference type="ChEBI" id="CHEBI:15378"/>
        <dbReference type="ChEBI" id="CHEBI:30616"/>
        <dbReference type="ChEBI" id="CHEBI:43474"/>
        <dbReference type="ChEBI" id="CHEBI:57822"/>
        <dbReference type="ChEBI" id="CHEBI:61386"/>
        <dbReference type="ChEBI" id="CHEBI:83905"/>
        <dbReference type="ChEBI" id="CHEBI:456216"/>
        <dbReference type="EC" id="6.3.2.10"/>
    </reaction>
</comment>
<keyword evidence="16" id="KW-1185">Reference proteome</keyword>
<dbReference type="UniPathway" id="UPA00219"/>
<keyword evidence="8 10" id="KW-0131">Cell cycle</keyword>
<feature type="domain" description="Mur ligase central" evidence="14">
    <location>
        <begin position="94"/>
        <end position="272"/>
    </location>
</feature>
<dbReference type="GO" id="GO:0008766">
    <property type="term" value="F:UDP-N-acetylmuramoylalanyl-D-glutamyl-2,6-diaminopimelate-D-alanyl-D-alanine ligase activity"/>
    <property type="evidence" value="ECO:0007669"/>
    <property type="project" value="RHEA"/>
</dbReference>
<evidence type="ECO:0000313" key="15">
    <source>
        <dbReference type="EMBL" id="SDZ72844.1"/>
    </source>
</evidence>
<dbReference type="RefSeq" id="WP_093237662.1">
    <property type="nucleotide sequence ID" value="NZ_FNQF01000001.1"/>
</dbReference>
<dbReference type="AlphaFoldDB" id="A0A1H3VF27"/>
<evidence type="ECO:0000256" key="10">
    <source>
        <dbReference type="HAMAP-Rule" id="MF_02019"/>
    </source>
</evidence>
<keyword evidence="4 10" id="KW-0547">Nucleotide-binding</keyword>
<sequence>MTLENLHTAFLKSSGISTDSRKIKKNQIFFALKGDNFDGNQYARNAIDQGAKLVVIDDEKYKTDKTFLVDDVLHCLQNLAQFHRRYLNLVIIAITGSNGKTTTKNLINEVLSQKFKVKATEGNLNNHIGVPLTLLSFNTTHEIGIVEMGANHQGEIKALCEIAEPNYGYITNFGKAHLEGFGGIEGIIKGKSELYEYLISVNKKIFINADDPIQVAKTQKAKVYTIGEDTLSDCRVKLVEANPNVNIDFCGKKINSQLLGAYNFKNISIAIGFGIYFGVEFKAIKKAVESYKPENMRSQIIIKNDIKILLDAYNANPTSMEAAISALQKVKSAHHSVILGDMFEIGKTKNEEHQKVIDLVLDQNFQNIILVGETFYQLASDLKNINAYQNVNELIKNLNQFDFDQNIILIKGSRGMQLENLVDAL</sequence>
<evidence type="ECO:0000256" key="3">
    <source>
        <dbReference type="ARBA" id="ARBA00022618"/>
    </source>
</evidence>
<evidence type="ECO:0000313" key="16">
    <source>
        <dbReference type="Proteomes" id="UP000198820"/>
    </source>
</evidence>
<dbReference type="HAMAP" id="MF_02019">
    <property type="entry name" value="MurF"/>
    <property type="match status" value="1"/>
</dbReference>
<keyword evidence="5 10" id="KW-0067">ATP-binding</keyword>
<dbReference type="SUPFAM" id="SSF63418">
    <property type="entry name" value="MurE/MurF N-terminal domain"/>
    <property type="match status" value="1"/>
</dbReference>